<evidence type="ECO:0000256" key="2">
    <source>
        <dbReference type="ARBA" id="ARBA00022737"/>
    </source>
</evidence>
<dbReference type="AlphaFoldDB" id="A0AA38HN55"/>
<evidence type="ECO:0000313" key="5">
    <source>
        <dbReference type="Proteomes" id="UP001168821"/>
    </source>
</evidence>
<sequence length="608" mass="68288">MESKLKGWRSNRNVLKLMQCRELNSEAAKVLKQRSQFSDTFIKRLGLEAELEGHQGCVNCLEWSPNGLHLASGSDDTNVILWDPFRHKQIDVIPTPHIGNIFSVKFLADEHVIATAAGDCRVVVQSVVGALDKSAPLLDCACHIGRVKRLATAPDQPTLFWSAGEDGLVVQYDMREPHECPTQSKVLIDLSFKSEIKCIAVNPTKPHYIAIGANDCFVRLYDRRMIKVSMANLSFNPSKRSPPQPQNSDCVQYYAAGHLARENAGVMSIKLSVTYVAFNSAGSEMLVNVGGEQIYLFDVNNNRHINELMIPQYLPKRPQLSYKSCCQPNGLCDANGISGDLFERSDDCACFYMKRALKSYQRKWMSDLYGAARDYLHVIQYWPDHKQAYIGLIKCLIALKWKEEAGTWLKYFVKVYPEVENTAQVKLLVEELQGVKVMGVKMEEVWPKKVDEDEKKIRLDSYDFEKRYLGHCNTTTDIKEANFLGDDDSYICAGSDEGIIFIWDKRTMEIVRALFGDNSIVNCIQPHPSACVVASSGIDTAVKIWSPSPEDGKLNSRIVKSIPTVVETNQHRMCMDPFESMLASMGYHIEGGALDGSSIQEVPTCRPS</sequence>
<dbReference type="PANTHER" id="PTHR15574:SF40">
    <property type="entry name" value="WD AND TETRATRICOPEPTIDE REPEATS PROTEIN 1"/>
    <property type="match status" value="1"/>
</dbReference>
<dbReference type="GO" id="GO:0080008">
    <property type="term" value="C:Cul4-RING E3 ubiquitin ligase complex"/>
    <property type="evidence" value="ECO:0007669"/>
    <property type="project" value="TreeGrafter"/>
</dbReference>
<accession>A0AA38HN55</accession>
<keyword evidence="1 3" id="KW-0853">WD repeat</keyword>
<dbReference type="SUPFAM" id="SSF50978">
    <property type="entry name" value="WD40 repeat-like"/>
    <property type="match status" value="1"/>
</dbReference>
<evidence type="ECO:0008006" key="6">
    <source>
        <dbReference type="Google" id="ProtNLM"/>
    </source>
</evidence>
<comment type="caution">
    <text evidence="4">The sequence shown here is derived from an EMBL/GenBank/DDBJ whole genome shotgun (WGS) entry which is preliminary data.</text>
</comment>
<dbReference type="InterPro" id="IPR015943">
    <property type="entry name" value="WD40/YVTN_repeat-like_dom_sf"/>
</dbReference>
<dbReference type="SMART" id="SM00320">
    <property type="entry name" value="WD40"/>
    <property type="match status" value="7"/>
</dbReference>
<dbReference type="InterPro" id="IPR036322">
    <property type="entry name" value="WD40_repeat_dom_sf"/>
</dbReference>
<protein>
    <recommendedName>
        <fullName evidence="6">WD and tetratricopeptide repeats protein 1</fullName>
    </recommendedName>
</protein>
<proteinExistence type="predicted"/>
<keyword evidence="2" id="KW-0677">Repeat</keyword>
<feature type="repeat" description="WD" evidence="3">
    <location>
        <begin position="51"/>
        <end position="83"/>
    </location>
</feature>
<dbReference type="Proteomes" id="UP001168821">
    <property type="component" value="Unassembled WGS sequence"/>
</dbReference>
<dbReference type="Gene3D" id="2.130.10.10">
    <property type="entry name" value="YVTN repeat-like/Quinoprotein amine dehydrogenase"/>
    <property type="match status" value="3"/>
</dbReference>
<dbReference type="PANTHER" id="PTHR15574">
    <property type="entry name" value="WD REPEAT DOMAIN-CONTAINING FAMILY"/>
    <property type="match status" value="1"/>
</dbReference>
<dbReference type="GO" id="GO:0045717">
    <property type="term" value="P:negative regulation of fatty acid biosynthetic process"/>
    <property type="evidence" value="ECO:0007669"/>
    <property type="project" value="TreeGrafter"/>
</dbReference>
<dbReference type="EMBL" id="JALNTZ010000009">
    <property type="protein sequence ID" value="KAJ3640800.1"/>
    <property type="molecule type" value="Genomic_DNA"/>
</dbReference>
<dbReference type="InterPro" id="IPR045151">
    <property type="entry name" value="DCAF8"/>
</dbReference>
<evidence type="ECO:0000313" key="4">
    <source>
        <dbReference type="EMBL" id="KAJ3640800.1"/>
    </source>
</evidence>
<feature type="repeat" description="WD" evidence="3">
    <location>
        <begin position="514"/>
        <end position="546"/>
    </location>
</feature>
<keyword evidence="5" id="KW-1185">Reference proteome</keyword>
<dbReference type="GO" id="GO:0005737">
    <property type="term" value="C:cytoplasm"/>
    <property type="evidence" value="ECO:0007669"/>
    <property type="project" value="TreeGrafter"/>
</dbReference>
<organism evidence="4 5">
    <name type="scientific">Zophobas morio</name>
    <dbReference type="NCBI Taxonomy" id="2755281"/>
    <lineage>
        <taxon>Eukaryota</taxon>
        <taxon>Metazoa</taxon>
        <taxon>Ecdysozoa</taxon>
        <taxon>Arthropoda</taxon>
        <taxon>Hexapoda</taxon>
        <taxon>Insecta</taxon>
        <taxon>Pterygota</taxon>
        <taxon>Neoptera</taxon>
        <taxon>Endopterygota</taxon>
        <taxon>Coleoptera</taxon>
        <taxon>Polyphaga</taxon>
        <taxon>Cucujiformia</taxon>
        <taxon>Tenebrionidae</taxon>
        <taxon>Zophobas</taxon>
    </lineage>
</organism>
<reference evidence="4" key="1">
    <citation type="journal article" date="2023" name="G3 (Bethesda)">
        <title>Whole genome assemblies of Zophobas morio and Tenebrio molitor.</title>
        <authorList>
            <person name="Kaur S."/>
            <person name="Stinson S.A."/>
            <person name="diCenzo G.C."/>
        </authorList>
    </citation>
    <scope>NUCLEOTIDE SEQUENCE</scope>
    <source>
        <strain evidence="4">QUZm001</strain>
    </source>
</reference>
<dbReference type="PROSITE" id="PS50294">
    <property type="entry name" value="WD_REPEATS_REGION"/>
    <property type="match status" value="1"/>
</dbReference>
<dbReference type="InterPro" id="IPR001680">
    <property type="entry name" value="WD40_rpt"/>
</dbReference>
<evidence type="ECO:0000256" key="3">
    <source>
        <dbReference type="PROSITE-ProRule" id="PRU00221"/>
    </source>
</evidence>
<dbReference type="PROSITE" id="PS50082">
    <property type="entry name" value="WD_REPEATS_2"/>
    <property type="match status" value="2"/>
</dbReference>
<name>A0AA38HN55_9CUCU</name>
<gene>
    <name evidence="4" type="ORF">Zmor_027341</name>
</gene>
<evidence type="ECO:0000256" key="1">
    <source>
        <dbReference type="ARBA" id="ARBA00022574"/>
    </source>
</evidence>
<dbReference type="Pfam" id="PF00400">
    <property type="entry name" value="WD40"/>
    <property type="match status" value="2"/>
</dbReference>